<keyword evidence="1" id="KW-0479">Metal-binding</keyword>
<dbReference type="Proteomes" id="UP001295444">
    <property type="component" value="Chromosome 11"/>
</dbReference>
<dbReference type="Gene3D" id="2.30.30.140">
    <property type="match status" value="4"/>
</dbReference>
<dbReference type="Gene3D" id="2.40.50.90">
    <property type="match status" value="4"/>
</dbReference>
<dbReference type="EMBL" id="OW240922">
    <property type="protein sequence ID" value="CAH2323151.1"/>
    <property type="molecule type" value="Genomic_DNA"/>
</dbReference>
<evidence type="ECO:0000313" key="8">
    <source>
        <dbReference type="EMBL" id="CAH2323151.1"/>
    </source>
</evidence>
<dbReference type="PANTHER" id="PTHR22948:SF29">
    <property type="entry name" value="FI02030P-RELATED"/>
    <property type="match status" value="1"/>
</dbReference>
<proteinExistence type="predicted"/>
<keyword evidence="2 4" id="KW-0863">Zinc-finger</keyword>
<feature type="domain" description="Tudor" evidence="6">
    <location>
        <begin position="290"/>
        <end position="350"/>
    </location>
</feature>
<feature type="domain" description="Tudor" evidence="6">
    <location>
        <begin position="524"/>
        <end position="583"/>
    </location>
</feature>
<dbReference type="PROSITE" id="PS50865">
    <property type="entry name" value="ZF_MYND_2"/>
    <property type="match status" value="1"/>
</dbReference>
<name>A0AAD1TEG9_PELCU</name>
<feature type="compositionally biased region" description="Polar residues" evidence="5">
    <location>
        <begin position="51"/>
        <end position="62"/>
    </location>
</feature>
<dbReference type="Pfam" id="PF00567">
    <property type="entry name" value="TUDOR"/>
    <property type="match status" value="4"/>
</dbReference>
<dbReference type="SUPFAM" id="SSF63748">
    <property type="entry name" value="Tudor/PWWP/MBT"/>
    <property type="match status" value="4"/>
</dbReference>
<keyword evidence="3" id="KW-0862">Zinc</keyword>
<feature type="domain" description="Tudor" evidence="6">
    <location>
        <begin position="1026"/>
        <end position="1084"/>
    </location>
</feature>
<dbReference type="Pfam" id="PF01753">
    <property type="entry name" value="zf-MYND"/>
    <property type="match status" value="1"/>
</dbReference>
<evidence type="ECO:0000256" key="5">
    <source>
        <dbReference type="SAM" id="MobiDB-lite"/>
    </source>
</evidence>
<dbReference type="PROSITE" id="PS50304">
    <property type="entry name" value="TUDOR"/>
    <property type="match status" value="4"/>
</dbReference>
<feature type="domain" description="Tudor" evidence="6">
    <location>
        <begin position="740"/>
        <end position="799"/>
    </location>
</feature>
<evidence type="ECO:0000259" key="6">
    <source>
        <dbReference type="PROSITE" id="PS50304"/>
    </source>
</evidence>
<dbReference type="SMART" id="SM00333">
    <property type="entry name" value="TUDOR"/>
    <property type="match status" value="4"/>
</dbReference>
<gene>
    <name evidence="8" type="ORF">PECUL_23A040242</name>
</gene>
<evidence type="ECO:0000256" key="3">
    <source>
        <dbReference type="ARBA" id="ARBA00022833"/>
    </source>
</evidence>
<organism evidence="8 9">
    <name type="scientific">Pelobates cultripes</name>
    <name type="common">Western spadefoot toad</name>
    <dbReference type="NCBI Taxonomy" id="61616"/>
    <lineage>
        <taxon>Eukaryota</taxon>
        <taxon>Metazoa</taxon>
        <taxon>Chordata</taxon>
        <taxon>Craniata</taxon>
        <taxon>Vertebrata</taxon>
        <taxon>Euteleostomi</taxon>
        <taxon>Amphibia</taxon>
        <taxon>Batrachia</taxon>
        <taxon>Anura</taxon>
        <taxon>Pelobatoidea</taxon>
        <taxon>Pelobatidae</taxon>
        <taxon>Pelobates</taxon>
    </lineage>
</organism>
<dbReference type="InterPro" id="IPR047377">
    <property type="entry name" value="Tudor_TDRD1_rpt2"/>
</dbReference>
<sequence>MQECQRGRARLLGIQNASLRSPRSYPDIMSPENSKEKVETKISPKRVSPGKDSNTSHQQDSRTLPLKPIRLQTPLNNIVSVDYDPALFQMLKPLSLSKTCHFCGLHGARRCSQCRITYYCSVECQKKDWTAHSVICKPSDMLIIRKDQGDQKEHGERGAESKHQTERKEVQTVNRRQLFHHCEMEEFPSCDVCVLVSEEEFLMSVIEWHMLSMFLFFKRDVACGQCRVRYILSDPQTRPLECQGLVVEFSNPCHFYVQIYNTKSVESLLKMSTALNDIYRNPQNIQNGYTPAIGEVCVAKYSQDQHWYRVFVQDTEVSLKTAQVLYIDYGNQETVSFSDLQQMHKDLELLPPAAIKCSLANISAPSCGWTPECLLDVRKLLLGKPLAITIISCRAQEEMPSYGVDIFLPSGVNMDKLLVEKGYAFTEKGKSPIRNHNPPQELPHLEKAKELLDGKSENPSSESQTQTLKMIAVAVGNVFNAAITDIQSPDDFFCQQLQNAKDLAELMDSMSKHYKVMPASPNFVPAVGDMCSAQFTEDDRWYRASILKYTSHDSVLVGYVDYGNVEILPVSRLRPILPSMMMLPLQAIKCRLAGVKPPSEKWSKEATAAMMTLVANKIITVKVVAQSEFSLIVDLIDVSVNPELLISNYLIKAGMAVEKELTTSAKYHSLEDSKPNEDESLPLKWIELPIGRPVEVSVCVLLSPGEFYCQLCSDKDLSSLREVNRLLSQYCLKHQSKDYNPKHGELCCSFFSGDKNWYRAQVIKLIETEKAKVNFLDYGNVEEVAVDKLCKMPSQFLELPFQAVKCSLAGVKPIGNKWRRESCEKFQMCVAGLKLQAKAISKHEDGYSVELVDTKSSKLISDVLIAEGAAISDDDRKNRMSSGDSKSVHKISLPGTSPREITSNRYSANGEAPAVTDPSGRSILPIAKQTSSVEPVKDLSKESSVVNKMTLNQRQEDVCDNRQWKSIDLPLNEALQACVISVISPDLFFIFPKEIKADETRVQRLQRVLVDIAGYCNAERSGGRFTPSVGEMCCAQFTADGQFYRALVLDTSECAAKIIYVDYGNIETLPFSSLHPIRESSLVLPVQIVKCSLAGVTPVSEKWSAECIELLNSLILQKEVTLTVLGVNGGIYTVSLEQLHSTGLLNIAEKLVSEGVAQSTTPPSKGACKGPECCCHDILKRVEKLEEIIQQLLKRESIK</sequence>
<feature type="compositionally biased region" description="Basic and acidic residues" evidence="5">
    <location>
        <begin position="33"/>
        <end position="42"/>
    </location>
</feature>
<dbReference type="Gene3D" id="6.10.140.2220">
    <property type="match status" value="1"/>
</dbReference>
<dbReference type="FunFam" id="2.30.30.140:FF:000018">
    <property type="entry name" value="Serine/threonine-protein kinase 31"/>
    <property type="match status" value="4"/>
</dbReference>
<dbReference type="SUPFAM" id="SSF50199">
    <property type="entry name" value="Staphylococcal nuclease"/>
    <property type="match status" value="1"/>
</dbReference>
<dbReference type="GO" id="GO:0008270">
    <property type="term" value="F:zinc ion binding"/>
    <property type="evidence" value="ECO:0007669"/>
    <property type="project" value="UniProtKB-KW"/>
</dbReference>
<dbReference type="InterPro" id="IPR050621">
    <property type="entry name" value="Tudor_domain_containing"/>
</dbReference>
<feature type="region of interest" description="Disordered" evidence="5">
    <location>
        <begin position="1"/>
        <end position="66"/>
    </location>
</feature>
<dbReference type="InterPro" id="IPR002999">
    <property type="entry name" value="Tudor"/>
</dbReference>
<feature type="region of interest" description="Disordered" evidence="5">
    <location>
        <begin position="148"/>
        <end position="169"/>
    </location>
</feature>
<evidence type="ECO:0000256" key="1">
    <source>
        <dbReference type="ARBA" id="ARBA00022723"/>
    </source>
</evidence>
<feature type="region of interest" description="Disordered" evidence="5">
    <location>
        <begin position="874"/>
        <end position="904"/>
    </location>
</feature>
<evidence type="ECO:0000256" key="2">
    <source>
        <dbReference type="ARBA" id="ARBA00022771"/>
    </source>
</evidence>
<dbReference type="InterPro" id="IPR035437">
    <property type="entry name" value="SNase_OB-fold_sf"/>
</dbReference>
<feature type="domain" description="MYND-type" evidence="7">
    <location>
        <begin position="100"/>
        <end position="136"/>
    </location>
</feature>
<dbReference type="CDD" id="cd20409">
    <property type="entry name" value="Tudor_TDRD1_rpt2"/>
    <property type="match status" value="1"/>
</dbReference>
<dbReference type="PROSITE" id="PS01360">
    <property type="entry name" value="ZF_MYND_1"/>
    <property type="match status" value="1"/>
</dbReference>
<evidence type="ECO:0000313" key="9">
    <source>
        <dbReference type="Proteomes" id="UP001295444"/>
    </source>
</evidence>
<dbReference type="AlphaFoldDB" id="A0AAD1TEG9"/>
<dbReference type="InterPro" id="IPR002893">
    <property type="entry name" value="Znf_MYND"/>
</dbReference>
<evidence type="ECO:0000256" key="4">
    <source>
        <dbReference type="PROSITE-ProRule" id="PRU00134"/>
    </source>
</evidence>
<reference evidence="8" key="1">
    <citation type="submission" date="2022-03" db="EMBL/GenBank/DDBJ databases">
        <authorList>
            <person name="Alioto T."/>
            <person name="Alioto T."/>
            <person name="Gomez Garrido J."/>
        </authorList>
    </citation>
    <scope>NUCLEOTIDE SEQUENCE</scope>
</reference>
<protein>
    <submittedName>
        <fullName evidence="8">Tudor domain-containing 1 isoform X1</fullName>
    </submittedName>
</protein>
<dbReference type="PANTHER" id="PTHR22948">
    <property type="entry name" value="TUDOR DOMAIN CONTAINING PROTEIN"/>
    <property type="match status" value="1"/>
</dbReference>
<accession>A0AAD1TEG9</accession>
<evidence type="ECO:0000259" key="7">
    <source>
        <dbReference type="PROSITE" id="PS50865"/>
    </source>
</evidence>
<keyword evidence="9" id="KW-1185">Reference proteome</keyword>
<dbReference type="SUPFAM" id="SSF144232">
    <property type="entry name" value="HIT/MYND zinc finger-like"/>
    <property type="match status" value="1"/>
</dbReference>